<organism evidence="7 8">
    <name type="scientific">Thiorhodococcus minor</name>
    <dbReference type="NCBI Taxonomy" id="57489"/>
    <lineage>
        <taxon>Bacteria</taxon>
        <taxon>Pseudomonadati</taxon>
        <taxon>Pseudomonadota</taxon>
        <taxon>Gammaproteobacteria</taxon>
        <taxon>Chromatiales</taxon>
        <taxon>Chromatiaceae</taxon>
        <taxon>Thiorhodococcus</taxon>
    </lineage>
</organism>
<dbReference type="GO" id="GO:0005198">
    <property type="term" value="F:structural molecule activity"/>
    <property type="evidence" value="ECO:0007669"/>
    <property type="project" value="InterPro"/>
</dbReference>
<feature type="signal peptide" evidence="6">
    <location>
        <begin position="1"/>
        <end position="26"/>
    </location>
</feature>
<reference evidence="7 8" key="1">
    <citation type="submission" date="2020-02" db="EMBL/GenBank/DDBJ databases">
        <title>Genome sequences of Thiorhodococcus mannitoliphagus and Thiorhodococcus minor, purple sulfur photosynthetic bacteria in the gammaproteobacterial family, Chromatiaceae.</title>
        <authorList>
            <person name="Aviles F.A."/>
            <person name="Meyer T.E."/>
            <person name="Kyndt J.A."/>
        </authorList>
    </citation>
    <scope>NUCLEOTIDE SEQUENCE [LARGE SCALE GENOMIC DNA]</scope>
    <source>
        <strain evidence="7 8">DSM 11518</strain>
    </source>
</reference>
<evidence type="ECO:0000313" key="8">
    <source>
        <dbReference type="Proteomes" id="UP000483379"/>
    </source>
</evidence>
<evidence type="ECO:0000256" key="4">
    <source>
        <dbReference type="ARBA" id="ARBA00022729"/>
    </source>
</evidence>
<keyword evidence="4 6" id="KW-0732">Signal</keyword>
<dbReference type="PANTHER" id="PTHR30381">
    <property type="entry name" value="FLAGELLAR P-RING PERIPLASMIC PROTEIN FLGI"/>
    <property type="match status" value="1"/>
</dbReference>
<evidence type="ECO:0000256" key="2">
    <source>
        <dbReference type="ARBA" id="ARBA00004117"/>
    </source>
</evidence>
<proteinExistence type="inferred from homology"/>
<comment type="similarity">
    <text evidence="3 6">Belongs to the FlgI family.</text>
</comment>
<evidence type="ECO:0000256" key="1">
    <source>
        <dbReference type="ARBA" id="ARBA00002591"/>
    </source>
</evidence>
<dbReference type="RefSeq" id="WP_164450574.1">
    <property type="nucleotide sequence ID" value="NZ_JAAIJQ010000002.1"/>
</dbReference>
<evidence type="ECO:0000256" key="5">
    <source>
        <dbReference type="ARBA" id="ARBA00023143"/>
    </source>
</evidence>
<dbReference type="PANTHER" id="PTHR30381:SF0">
    <property type="entry name" value="FLAGELLAR P-RING PROTEIN"/>
    <property type="match status" value="1"/>
</dbReference>
<evidence type="ECO:0000256" key="3">
    <source>
        <dbReference type="ARBA" id="ARBA00008994"/>
    </source>
</evidence>
<dbReference type="Pfam" id="PF02119">
    <property type="entry name" value="FlgI"/>
    <property type="match status" value="1"/>
</dbReference>
<keyword evidence="5 6" id="KW-0975">Bacterial flagellum</keyword>
<sequence length="392" mass="40213" precursor="true">MSRILTFTGACLLAAGMAGPPRLALAGNTVVVDDYGSQADWSGVGLERIKDVATFAGVRDNQLIGYGLVVGLDGTGDQTTQAPFTVQSLKNMLVQLGITVPENVNPQTKNLAAVMVTADLGPFAKPGQRMDVTVSSLGNAKSLRGGTLLMTPMKGADGQVYAMAQGNLTVSGFGAGGADGSRITVNVPSVGRIPNGATVEREVPSAFAQGDALTLNLRRPDFTTATRVVEAINDNMGGDLARALDGASIRVRAPLDPSDRVAFVSVLENLPIEAAAPPARVIINARTGTVVIGEGVTVTPAAVSHGSLTVTISEDPQVSQPNPFAGGQTAVTPQSDIAIEQESNSMFLFSPGPTLSEIVQAVNEVGAAPGDLVAILEALREAGALHAELVVI</sequence>
<feature type="chain" id="PRO_5027182718" description="Flagellar P-ring protein" evidence="6">
    <location>
        <begin position="27"/>
        <end position="392"/>
    </location>
</feature>
<comment type="subunit">
    <text evidence="6">The basal body constitutes a major portion of the flagellar organelle and consists of four rings (L,P,S, and M) mounted on a central rod.</text>
</comment>
<evidence type="ECO:0000313" key="7">
    <source>
        <dbReference type="EMBL" id="NEV60533.1"/>
    </source>
</evidence>
<name>A0A6M0JVA8_9GAMM</name>
<keyword evidence="7" id="KW-0969">Cilium</keyword>
<comment type="subcellular location">
    <subcellularLocation>
        <location evidence="2 6">Bacterial flagellum basal body</location>
    </subcellularLocation>
</comment>
<dbReference type="PRINTS" id="PR01010">
    <property type="entry name" value="FLGPRINGFLGI"/>
</dbReference>
<dbReference type="HAMAP" id="MF_00416">
    <property type="entry name" value="FlgI"/>
    <property type="match status" value="1"/>
</dbReference>
<protein>
    <recommendedName>
        <fullName evidence="6">Flagellar P-ring protein</fullName>
    </recommendedName>
    <alternativeName>
        <fullName evidence="6">Basal body P-ring protein</fullName>
    </alternativeName>
</protein>
<keyword evidence="8" id="KW-1185">Reference proteome</keyword>
<dbReference type="Proteomes" id="UP000483379">
    <property type="component" value="Unassembled WGS sequence"/>
</dbReference>
<dbReference type="GO" id="GO:0071973">
    <property type="term" value="P:bacterial-type flagellum-dependent cell motility"/>
    <property type="evidence" value="ECO:0007669"/>
    <property type="project" value="InterPro"/>
</dbReference>
<gene>
    <name evidence="6" type="primary">flgI</name>
    <name evidence="7" type="ORF">G3446_01270</name>
</gene>
<dbReference type="AlphaFoldDB" id="A0A6M0JVA8"/>
<keyword evidence="7" id="KW-0966">Cell projection</keyword>
<comment type="function">
    <text evidence="1 6">Assembles around the rod to form the L-ring and probably protects the motor/basal body from shearing forces during rotation.</text>
</comment>
<dbReference type="GO" id="GO:0009428">
    <property type="term" value="C:bacterial-type flagellum basal body, distal rod, P ring"/>
    <property type="evidence" value="ECO:0007669"/>
    <property type="project" value="InterPro"/>
</dbReference>
<dbReference type="InterPro" id="IPR001782">
    <property type="entry name" value="Flag_FlgI"/>
</dbReference>
<accession>A0A6M0JVA8</accession>
<evidence type="ECO:0000256" key="6">
    <source>
        <dbReference type="HAMAP-Rule" id="MF_00416"/>
    </source>
</evidence>
<dbReference type="EMBL" id="JAAIJQ010000002">
    <property type="protein sequence ID" value="NEV60533.1"/>
    <property type="molecule type" value="Genomic_DNA"/>
</dbReference>
<dbReference type="NCBIfam" id="NF003676">
    <property type="entry name" value="PRK05303.1"/>
    <property type="match status" value="1"/>
</dbReference>
<comment type="caution">
    <text evidence="7">The sequence shown here is derived from an EMBL/GenBank/DDBJ whole genome shotgun (WGS) entry which is preliminary data.</text>
</comment>
<dbReference type="GO" id="GO:0030288">
    <property type="term" value="C:outer membrane-bounded periplasmic space"/>
    <property type="evidence" value="ECO:0007669"/>
    <property type="project" value="InterPro"/>
</dbReference>
<keyword evidence="7" id="KW-0282">Flagellum</keyword>